<sequence>MNFIRKNQELAFFIGLFLVFIFIGMFSLSEPYHLDSVLYLYTSIDLQSDGELNFYFGRRPIISLTLIPFYFIFGKYGLLVCTLTLSYCSFILYYLIIKNISKNKFLGMASVFLVLSLDASLITISHLKEDFIAIFYVLLAFFVALKSSKIRFLSLFVFGLALMSKETVLFLIPLYLLLFWYQSNKELTVNNIFEKKHLISLFRDSLIYIVVIALILSLLNKNFFVELMNIGKSQYMGQFRFAMFDLGKSLWIKGIGVFLFFLQFLGFLVYFFEKDKRKKLLFLIILVNFLLLSFFLTNNTVMTYRNFIWPSFLSFVFIVYALNKLIPQKNAKFIWSIFLTVIFIFRIINNLPVMNYRSSSNLVEKFYTNFKTPSSKSILLGMDNCKLAEYYTRIKCKSHPVDAKKGSKEELDFFVELNQYLRDGYSVYLIPDFFAYDKYKVFSNKIQKEYKFLNTYTNKYESYHAMSLGVSYKKIFEHYKNKGCEVSLKDKTSSDIKGLDFYIFDLNCVGKSNSIKYYGSMYKIFPNIKEASIYRLNK</sequence>
<keyword evidence="1" id="KW-0812">Transmembrane</keyword>
<name>A0A6S6S3E9_9BACT</name>
<reference evidence="2" key="1">
    <citation type="submission" date="2020-01" db="EMBL/GenBank/DDBJ databases">
        <authorList>
            <person name="Meier V. D."/>
            <person name="Meier V D."/>
        </authorList>
    </citation>
    <scope>NUCLEOTIDE SEQUENCE</scope>
    <source>
        <strain evidence="2">HLG_WM_MAG_12</strain>
    </source>
</reference>
<feature type="transmembrane region" description="Helical" evidence="1">
    <location>
        <begin position="280"/>
        <end position="301"/>
    </location>
</feature>
<feature type="transmembrane region" description="Helical" evidence="1">
    <location>
        <begin position="78"/>
        <end position="97"/>
    </location>
</feature>
<evidence type="ECO:0000256" key="1">
    <source>
        <dbReference type="SAM" id="Phobius"/>
    </source>
</evidence>
<feature type="transmembrane region" description="Helical" evidence="1">
    <location>
        <begin position="153"/>
        <end position="180"/>
    </location>
</feature>
<accession>A0A6S6S3E9</accession>
<organism evidence="2">
    <name type="scientific">uncultured Campylobacterales bacterium</name>
    <dbReference type="NCBI Taxonomy" id="352960"/>
    <lineage>
        <taxon>Bacteria</taxon>
        <taxon>Pseudomonadati</taxon>
        <taxon>Campylobacterota</taxon>
        <taxon>Epsilonproteobacteria</taxon>
        <taxon>Campylobacterales</taxon>
        <taxon>environmental samples</taxon>
    </lineage>
</organism>
<evidence type="ECO:0000313" key="2">
    <source>
        <dbReference type="EMBL" id="CAA6802173.1"/>
    </source>
</evidence>
<proteinExistence type="predicted"/>
<feature type="transmembrane region" description="Helical" evidence="1">
    <location>
        <begin position="201"/>
        <end position="219"/>
    </location>
</feature>
<feature type="transmembrane region" description="Helical" evidence="1">
    <location>
        <begin position="131"/>
        <end position="147"/>
    </location>
</feature>
<gene>
    <name evidence="2" type="ORF">HELGO_WM11566</name>
</gene>
<feature type="transmembrane region" description="Helical" evidence="1">
    <location>
        <begin position="250"/>
        <end position="273"/>
    </location>
</feature>
<feature type="transmembrane region" description="Helical" evidence="1">
    <location>
        <begin position="103"/>
        <end position="124"/>
    </location>
</feature>
<keyword evidence="1" id="KW-1133">Transmembrane helix</keyword>
<feature type="transmembrane region" description="Helical" evidence="1">
    <location>
        <begin position="333"/>
        <end position="351"/>
    </location>
</feature>
<dbReference type="EMBL" id="CACVAW010000009">
    <property type="protein sequence ID" value="CAA6802173.1"/>
    <property type="molecule type" value="Genomic_DNA"/>
</dbReference>
<protein>
    <submittedName>
        <fullName evidence="2">Membrane protein</fullName>
    </submittedName>
</protein>
<feature type="transmembrane region" description="Helical" evidence="1">
    <location>
        <begin position="12"/>
        <end position="32"/>
    </location>
</feature>
<keyword evidence="1" id="KW-0472">Membrane</keyword>
<feature type="transmembrane region" description="Helical" evidence="1">
    <location>
        <begin position="307"/>
        <end position="326"/>
    </location>
</feature>
<dbReference type="AlphaFoldDB" id="A0A6S6S3E9"/>